<dbReference type="AlphaFoldDB" id="A0A3L7JCH3"/>
<gene>
    <name evidence="3" type="ORF">D8780_09750</name>
</gene>
<dbReference type="Proteomes" id="UP000281094">
    <property type="component" value="Unassembled WGS sequence"/>
</dbReference>
<dbReference type="RefSeq" id="WP_121645415.1">
    <property type="nucleotide sequence ID" value="NZ_RCWN01000001.1"/>
</dbReference>
<evidence type="ECO:0000256" key="1">
    <source>
        <dbReference type="SAM" id="Phobius"/>
    </source>
</evidence>
<sequence>MSTTGPVQIGRISYSLYLWHWPVFVIWKSSVGSWGAVDICGALLLTICLSVLGFIFIEKPVRYSPRLVSRKYTSVGVALLSTAVLVIGLVQVKQDIEQINIIYLSDGSSIFSREVRYDLPAISTGERRCHLSSEIVEYPPCEFGTASSDRRMVLFGDSHAAQWFPVLKEIAEDQGFKLLARTKTNCFPNDIRLWHDQLKRQYFECDEWREAVLAEIERLKPDVVFMSAYSRHHVVDDKGQTLKGTARLEALASGEERILERILQTGARVVFFADTPRMDIDPLDCLVSNPLRSDMCTTPRSLALAKRSPWSVSDQKPRPDVAVIDMTDNFCWDDVCRAASSNFVMMRDAHHIAVKYSLTLRPEVERKIAQIFGDIFVRPRDETAVLRD</sequence>
<comment type="caution">
    <text evidence="3">The sequence shown here is derived from an EMBL/GenBank/DDBJ whole genome shotgun (WGS) entry which is preliminary data.</text>
</comment>
<dbReference type="GO" id="GO:0009103">
    <property type="term" value="P:lipopolysaccharide biosynthetic process"/>
    <property type="evidence" value="ECO:0007669"/>
    <property type="project" value="TreeGrafter"/>
</dbReference>
<dbReference type="GO" id="GO:0016746">
    <property type="term" value="F:acyltransferase activity"/>
    <property type="evidence" value="ECO:0007669"/>
    <property type="project" value="UniProtKB-KW"/>
</dbReference>
<dbReference type="InterPro" id="IPR043968">
    <property type="entry name" value="SGNH"/>
</dbReference>
<dbReference type="EMBL" id="RCWN01000001">
    <property type="protein sequence ID" value="RLQ88447.1"/>
    <property type="molecule type" value="Genomic_DNA"/>
</dbReference>
<proteinExistence type="predicted"/>
<feature type="transmembrane region" description="Helical" evidence="1">
    <location>
        <begin position="69"/>
        <end position="90"/>
    </location>
</feature>
<keyword evidence="1" id="KW-1133">Transmembrane helix</keyword>
<reference evidence="3 4" key="1">
    <citation type="submission" date="2018-10" db="EMBL/GenBank/DDBJ databases">
        <title>Notoacmeibacter sp. M2BS9Y-3-1, whole genome shotgun sequence.</title>
        <authorList>
            <person name="Tuo L."/>
        </authorList>
    </citation>
    <scope>NUCLEOTIDE SEQUENCE [LARGE SCALE GENOMIC DNA]</scope>
    <source>
        <strain evidence="3 4">M2BS9Y-3-1</strain>
    </source>
</reference>
<feature type="domain" description="SGNH" evidence="2">
    <location>
        <begin position="128"/>
        <end position="365"/>
    </location>
</feature>
<keyword evidence="1" id="KW-0472">Membrane</keyword>
<evidence type="ECO:0000313" key="4">
    <source>
        <dbReference type="Proteomes" id="UP000281094"/>
    </source>
</evidence>
<name>A0A3L7JCH3_9HYPH</name>
<keyword evidence="3" id="KW-0012">Acyltransferase</keyword>
<dbReference type="InterPro" id="IPR050879">
    <property type="entry name" value="Acyltransferase_3"/>
</dbReference>
<dbReference type="PANTHER" id="PTHR23028">
    <property type="entry name" value="ACETYLTRANSFERASE"/>
    <property type="match status" value="1"/>
</dbReference>
<dbReference type="Pfam" id="PF19040">
    <property type="entry name" value="SGNH"/>
    <property type="match status" value="1"/>
</dbReference>
<dbReference type="PANTHER" id="PTHR23028:SF53">
    <property type="entry name" value="ACYL_TRANSF_3 DOMAIN-CONTAINING PROTEIN"/>
    <property type="match status" value="1"/>
</dbReference>
<protein>
    <submittedName>
        <fullName evidence="3">Acyltransferase</fullName>
    </submittedName>
</protein>
<keyword evidence="3" id="KW-0808">Transferase</keyword>
<feature type="transmembrane region" description="Helical" evidence="1">
    <location>
        <begin position="36"/>
        <end position="57"/>
    </location>
</feature>
<evidence type="ECO:0000259" key="2">
    <source>
        <dbReference type="Pfam" id="PF19040"/>
    </source>
</evidence>
<keyword evidence="4" id="KW-1185">Reference proteome</keyword>
<accession>A0A3L7JCH3</accession>
<keyword evidence="1" id="KW-0812">Transmembrane</keyword>
<evidence type="ECO:0000313" key="3">
    <source>
        <dbReference type="EMBL" id="RLQ88447.1"/>
    </source>
</evidence>
<organism evidence="3 4">
    <name type="scientific">Notoacmeibacter ruber</name>
    <dbReference type="NCBI Taxonomy" id="2670375"/>
    <lineage>
        <taxon>Bacteria</taxon>
        <taxon>Pseudomonadati</taxon>
        <taxon>Pseudomonadota</taxon>
        <taxon>Alphaproteobacteria</taxon>
        <taxon>Hyphomicrobiales</taxon>
        <taxon>Notoacmeibacteraceae</taxon>
        <taxon>Notoacmeibacter</taxon>
    </lineage>
</organism>
<dbReference type="GO" id="GO:0016020">
    <property type="term" value="C:membrane"/>
    <property type="evidence" value="ECO:0007669"/>
    <property type="project" value="TreeGrafter"/>
</dbReference>